<keyword evidence="1" id="KW-0175">Coiled coil</keyword>
<feature type="coiled-coil region" evidence="1">
    <location>
        <begin position="152"/>
        <end position="179"/>
    </location>
</feature>
<name>A0A0F9HX72_9ZZZZ</name>
<evidence type="ECO:0000256" key="1">
    <source>
        <dbReference type="SAM" id="Coils"/>
    </source>
</evidence>
<gene>
    <name evidence="3" type="ORF">LCGC14_2012120</name>
</gene>
<sequence>MNKLREYGWEATIALLVGAGIALLYLWISGTGVIAGLEEKRAETKVLVDQLHAQNEELASDRAAAREQNSALLGMIRDMRAEQNRLRDEVRSLREVTIERLKTVRTLSMPAVVVDTTKELDLPADAILVLPDNTISFTPDAAYVNLEHLILGASARQELDLSNQRIANLEEQLSKGEEIVANKDAIIAGQEKELANVRTELTAEIDLRDAEIKGLKHKLRRSKIKAFFGSIGGIVIGYLLGGL</sequence>
<feature type="transmembrane region" description="Helical" evidence="2">
    <location>
        <begin position="12"/>
        <end position="37"/>
    </location>
</feature>
<comment type="caution">
    <text evidence="3">The sequence shown here is derived from an EMBL/GenBank/DDBJ whole genome shotgun (WGS) entry which is preliminary data.</text>
</comment>
<protein>
    <submittedName>
        <fullName evidence="3">Uncharacterized protein</fullName>
    </submittedName>
</protein>
<evidence type="ECO:0000256" key="2">
    <source>
        <dbReference type="SAM" id="Phobius"/>
    </source>
</evidence>
<accession>A0A0F9HX72</accession>
<feature type="transmembrane region" description="Helical" evidence="2">
    <location>
        <begin position="224"/>
        <end position="241"/>
    </location>
</feature>
<reference evidence="3" key="1">
    <citation type="journal article" date="2015" name="Nature">
        <title>Complex archaea that bridge the gap between prokaryotes and eukaryotes.</title>
        <authorList>
            <person name="Spang A."/>
            <person name="Saw J.H."/>
            <person name="Jorgensen S.L."/>
            <person name="Zaremba-Niedzwiedzka K."/>
            <person name="Martijn J."/>
            <person name="Lind A.E."/>
            <person name="van Eijk R."/>
            <person name="Schleper C."/>
            <person name="Guy L."/>
            <person name="Ettema T.J."/>
        </authorList>
    </citation>
    <scope>NUCLEOTIDE SEQUENCE</scope>
</reference>
<feature type="coiled-coil region" evidence="1">
    <location>
        <begin position="34"/>
        <end position="96"/>
    </location>
</feature>
<keyword evidence="2" id="KW-1133">Transmembrane helix</keyword>
<keyword evidence="2" id="KW-0472">Membrane</keyword>
<dbReference type="EMBL" id="LAZR01023086">
    <property type="protein sequence ID" value="KKL79707.1"/>
    <property type="molecule type" value="Genomic_DNA"/>
</dbReference>
<proteinExistence type="predicted"/>
<organism evidence="3">
    <name type="scientific">marine sediment metagenome</name>
    <dbReference type="NCBI Taxonomy" id="412755"/>
    <lineage>
        <taxon>unclassified sequences</taxon>
        <taxon>metagenomes</taxon>
        <taxon>ecological metagenomes</taxon>
    </lineage>
</organism>
<evidence type="ECO:0000313" key="3">
    <source>
        <dbReference type="EMBL" id="KKL79707.1"/>
    </source>
</evidence>
<keyword evidence="2" id="KW-0812">Transmembrane</keyword>
<dbReference type="AlphaFoldDB" id="A0A0F9HX72"/>